<dbReference type="HOGENOM" id="CLU_1946935_0_0_6"/>
<sequence>MRFKTLWAYTCAPKLSAHKCTLNICDFNPVRVIIQYLAAGLIYTLIIDFPRGIVCILNQANTLKVIKRVSMFSIFKSDPSKKLRKEYDAKLEQGMQAQRKGDIKSYAMLSAEAEKIWSEIETLEAKKAK</sequence>
<keyword evidence="1" id="KW-1133">Transmembrane helix</keyword>
<dbReference type="STRING" id="326442.PSHAa1267"/>
<dbReference type="NCBIfam" id="NF033487">
    <property type="entry name" value="Lacal_2735_fam"/>
    <property type="match status" value="1"/>
</dbReference>
<keyword evidence="1" id="KW-0472">Membrane</keyword>
<proteinExistence type="predicted"/>
<evidence type="ECO:0000256" key="1">
    <source>
        <dbReference type="SAM" id="Phobius"/>
    </source>
</evidence>
<evidence type="ECO:0000313" key="3">
    <source>
        <dbReference type="Proteomes" id="UP000006843"/>
    </source>
</evidence>
<protein>
    <submittedName>
        <fullName evidence="2">Orphan protein</fullName>
    </submittedName>
</protein>
<dbReference type="Pfam" id="PF20027">
    <property type="entry name" value="DUF6435"/>
    <property type="match status" value="1"/>
</dbReference>
<dbReference type="EMBL" id="CR954246">
    <property type="protein sequence ID" value="CAI86342.1"/>
    <property type="molecule type" value="Genomic_DNA"/>
</dbReference>
<dbReference type="Proteomes" id="UP000006843">
    <property type="component" value="Chromosome I"/>
</dbReference>
<dbReference type="KEGG" id="pha:PSHAa1267"/>
<gene>
    <name evidence="2" type="ordered locus">PSHAa1267</name>
</gene>
<accession>Q3IKV9</accession>
<name>Q3IKV9_PSET1</name>
<dbReference type="InterPro" id="IPR045493">
    <property type="entry name" value="DUF6435"/>
</dbReference>
<organism evidence="2 3">
    <name type="scientific">Pseudoalteromonas translucida (strain TAC 125)</name>
    <dbReference type="NCBI Taxonomy" id="326442"/>
    <lineage>
        <taxon>Bacteria</taxon>
        <taxon>Pseudomonadati</taxon>
        <taxon>Pseudomonadota</taxon>
        <taxon>Gammaproteobacteria</taxon>
        <taxon>Alteromonadales</taxon>
        <taxon>Pseudoalteromonadaceae</taxon>
        <taxon>Pseudoalteromonas</taxon>
    </lineage>
</organism>
<keyword evidence="3" id="KW-1185">Reference proteome</keyword>
<reference evidence="2 3" key="1">
    <citation type="journal article" date="2005" name="Genome Res.">
        <title>Coping with cold: the genome of the versatile marine Antarctica bacterium Pseudoalteromonas haloplanktis TAC125.</title>
        <authorList>
            <person name="Medigue C."/>
            <person name="Krin E."/>
            <person name="Pascal G."/>
            <person name="Barbe V."/>
            <person name="Bernsel A."/>
            <person name="Bertin P."/>
            <person name="Cheung F."/>
            <person name="Cruveiller S."/>
            <person name="Damico S."/>
            <person name="Duilio A."/>
            <person name="Fang G."/>
            <person name="Feller G."/>
            <person name="Mangenot S."/>
            <person name="Marino G."/>
            <person name="Nilsson J."/>
            <person name="Parilli E."/>
            <person name="Rocha E."/>
            <person name="Rouy Z."/>
            <person name="Sekowska A."/>
            <person name="Tutino M.L."/>
            <person name="Vallenet D."/>
            <person name="von Heijne G."/>
            <person name="Danchin A."/>
        </authorList>
    </citation>
    <scope>NUCLEOTIDE SEQUENCE [LARGE SCALE GENOMIC DNA]</scope>
    <source>
        <strain evidence="3">TAC 125</strain>
    </source>
</reference>
<feature type="transmembrane region" description="Helical" evidence="1">
    <location>
        <begin position="33"/>
        <end position="57"/>
    </location>
</feature>
<dbReference type="eggNOG" id="ENOG5033DVI">
    <property type="taxonomic scope" value="Bacteria"/>
</dbReference>
<dbReference type="AlphaFoldDB" id="Q3IKV9"/>
<evidence type="ECO:0000313" key="2">
    <source>
        <dbReference type="EMBL" id="CAI86342.1"/>
    </source>
</evidence>
<keyword evidence="1" id="KW-0812">Transmembrane</keyword>